<dbReference type="OrthoDB" id="3546893at2759"/>
<feature type="compositionally biased region" description="Polar residues" evidence="1">
    <location>
        <begin position="351"/>
        <end position="366"/>
    </location>
</feature>
<dbReference type="EMBL" id="MU006225">
    <property type="protein sequence ID" value="KAF2827048.1"/>
    <property type="molecule type" value="Genomic_DNA"/>
</dbReference>
<protein>
    <submittedName>
        <fullName evidence="3">Uncharacterized protein</fullName>
    </submittedName>
</protein>
<dbReference type="AlphaFoldDB" id="A0A6A7A2I0"/>
<feature type="compositionally biased region" description="Basic residues" evidence="1">
    <location>
        <begin position="276"/>
        <end position="294"/>
    </location>
</feature>
<feature type="compositionally biased region" description="Low complexity" evidence="1">
    <location>
        <begin position="414"/>
        <end position="426"/>
    </location>
</feature>
<organism evidence="3 4">
    <name type="scientific">Ophiobolus disseminans</name>
    <dbReference type="NCBI Taxonomy" id="1469910"/>
    <lineage>
        <taxon>Eukaryota</taxon>
        <taxon>Fungi</taxon>
        <taxon>Dikarya</taxon>
        <taxon>Ascomycota</taxon>
        <taxon>Pezizomycotina</taxon>
        <taxon>Dothideomycetes</taxon>
        <taxon>Pleosporomycetidae</taxon>
        <taxon>Pleosporales</taxon>
        <taxon>Pleosporineae</taxon>
        <taxon>Phaeosphaeriaceae</taxon>
        <taxon>Ophiobolus</taxon>
    </lineage>
</organism>
<name>A0A6A7A2I0_9PLEO</name>
<feature type="chain" id="PRO_5025424970" evidence="2">
    <location>
        <begin position="19"/>
        <end position="1066"/>
    </location>
</feature>
<feature type="compositionally biased region" description="Basic and acidic residues" evidence="1">
    <location>
        <begin position="670"/>
        <end position="679"/>
    </location>
</feature>
<gene>
    <name evidence="3" type="ORF">CC86DRAFT_394092</name>
</gene>
<feature type="region of interest" description="Disordered" evidence="1">
    <location>
        <begin position="657"/>
        <end position="689"/>
    </location>
</feature>
<accession>A0A6A7A2I0</accession>
<reference evidence="3" key="1">
    <citation type="journal article" date="2020" name="Stud. Mycol.">
        <title>101 Dothideomycetes genomes: a test case for predicting lifestyles and emergence of pathogens.</title>
        <authorList>
            <person name="Haridas S."/>
            <person name="Albert R."/>
            <person name="Binder M."/>
            <person name="Bloem J."/>
            <person name="Labutti K."/>
            <person name="Salamov A."/>
            <person name="Andreopoulos B."/>
            <person name="Baker S."/>
            <person name="Barry K."/>
            <person name="Bills G."/>
            <person name="Bluhm B."/>
            <person name="Cannon C."/>
            <person name="Castanera R."/>
            <person name="Culley D."/>
            <person name="Daum C."/>
            <person name="Ezra D."/>
            <person name="Gonzalez J."/>
            <person name="Henrissat B."/>
            <person name="Kuo A."/>
            <person name="Liang C."/>
            <person name="Lipzen A."/>
            <person name="Lutzoni F."/>
            <person name="Magnuson J."/>
            <person name="Mondo S."/>
            <person name="Nolan M."/>
            <person name="Ohm R."/>
            <person name="Pangilinan J."/>
            <person name="Park H.-J."/>
            <person name="Ramirez L."/>
            <person name="Alfaro M."/>
            <person name="Sun H."/>
            <person name="Tritt A."/>
            <person name="Yoshinaga Y."/>
            <person name="Zwiers L.-H."/>
            <person name="Turgeon B."/>
            <person name="Goodwin S."/>
            <person name="Spatafora J."/>
            <person name="Crous P."/>
            <person name="Grigoriev I."/>
        </authorList>
    </citation>
    <scope>NUCLEOTIDE SEQUENCE</scope>
    <source>
        <strain evidence="3">CBS 113818</strain>
    </source>
</reference>
<feature type="region of interest" description="Disordered" evidence="1">
    <location>
        <begin position="125"/>
        <end position="171"/>
    </location>
</feature>
<sequence>MGFIVICLVVLVVLLVRAVRIHKQLLADLEERGLSSVQARGEVQDAVSRPRAVLRRNTILPFNAKSGWDTLNSVDTFGSIETPGTVAHYVPPKPTDDAKRASHLSWPSSAKRMSGHNIHMKKVKGSRLSTVVEDPKPSSLVPVLNSSHLNASRPSLSASRKQEGRSTSSQSLLQCHPAFRNSVQAQEIEDKGVPRADISFFRSEANNRLQQVKSVAAVPSAEAMRPQLRARSASFQRRSQLKHMPSKQSVSSFGSADTSILASRMSPVIAQSTKTRPQKITKPRTKGPSIRRPRPFGDTFDLRAQVLGARHNANGSTPRTSVASMDIQEPCIEGKSTLSEGSSSQSLGTVDQAQSVTMSKVSSPTASPLAVRNISTPKRKLKMQVQNGVVRSPKRQHSQTYSRSSGGNPFQWDPAPLSSAAKPSALERSPSARQGHRRKNSVRISLVPTFHGPSSRTPSPSMVVDKKDDTTAGAATIKPTTGLGLGFSSTRSLPTPPSSSTFVPELKFSTTSLRTSLTSTSPTLPLVSYDQSHVVFPTNLFLRQLSLREQKRLSNGSIFSLSKFPVTPSVIEPSEFDMSCPTSHSPAEPYNFSENFRMPETPYIPQHPFRPSTSEHDRSPSQSSLIDIDEYNPERPSLVFQTPTNVPSRSWQSSFATIPEESSVTSQRTLDVECSRNDDSPPVSPKTFAPPKFMLADRSAYNLPVYATAIPEETPDTIDPAILSKDSFAILNSSMSHLNGSIMKRCNSSRSSLAIVIPANDASAQSMFEPFLAAAFPSSPPTANLTESPVLGHLQSEASSLYSLPSPSPFLSPTSSPIQLPRLPPRPLRTSIAALRRMNSDAADAKKEKSGRGERRYLCLGREYSVQLPGDESWLDDIEDDINIEFDGGEGKHLIGDSTMKPGKLSSGASAPAGQDTSNATHGTDSEKRPSNIWEDGEKFWTSTPPPPPPPPPGSPNKPHNRYQPLASSPLASPALSISTSTTKASKKRDFQVAKDISPPENSCRDAERKKRQEREVDGRRSSRHRKRSVLGNGTPNVRIQVTSLGGQVVMGTPGSLYDAQGFLRF</sequence>
<feature type="compositionally biased region" description="Basic and acidic residues" evidence="1">
    <location>
        <begin position="1003"/>
        <end position="1021"/>
    </location>
</feature>
<feature type="compositionally biased region" description="Low complexity" evidence="1">
    <location>
        <begin position="805"/>
        <end position="821"/>
    </location>
</feature>
<feature type="compositionally biased region" description="Low complexity" evidence="1">
    <location>
        <begin position="965"/>
        <end position="984"/>
    </location>
</feature>
<feature type="compositionally biased region" description="Polar residues" evidence="1">
    <location>
        <begin position="144"/>
        <end position="171"/>
    </location>
</feature>
<feature type="region of interest" description="Disordered" evidence="1">
    <location>
        <begin position="272"/>
        <end position="297"/>
    </location>
</feature>
<keyword evidence="2" id="KW-0732">Signal</keyword>
<evidence type="ECO:0000313" key="3">
    <source>
        <dbReference type="EMBL" id="KAF2827048.1"/>
    </source>
</evidence>
<feature type="signal peptide" evidence="2">
    <location>
        <begin position="1"/>
        <end position="18"/>
    </location>
</feature>
<feature type="compositionally biased region" description="Low complexity" evidence="1">
    <location>
        <begin position="336"/>
        <end position="349"/>
    </location>
</feature>
<feature type="region of interest" description="Disordered" evidence="1">
    <location>
        <begin position="889"/>
        <end position="1037"/>
    </location>
</feature>
<feature type="region of interest" description="Disordered" evidence="1">
    <location>
        <begin position="335"/>
        <end position="464"/>
    </location>
</feature>
<dbReference type="Proteomes" id="UP000799424">
    <property type="component" value="Unassembled WGS sequence"/>
</dbReference>
<feature type="compositionally biased region" description="Polar residues" evidence="1">
    <location>
        <begin position="398"/>
        <end position="408"/>
    </location>
</feature>
<feature type="region of interest" description="Disordered" evidence="1">
    <location>
        <begin position="601"/>
        <end position="624"/>
    </location>
</feature>
<feature type="region of interest" description="Disordered" evidence="1">
    <location>
        <begin position="805"/>
        <end position="825"/>
    </location>
</feature>
<keyword evidence="4" id="KW-1185">Reference proteome</keyword>
<evidence type="ECO:0000313" key="4">
    <source>
        <dbReference type="Proteomes" id="UP000799424"/>
    </source>
</evidence>
<evidence type="ECO:0000256" key="2">
    <source>
        <dbReference type="SAM" id="SignalP"/>
    </source>
</evidence>
<proteinExistence type="predicted"/>
<feature type="compositionally biased region" description="Polar residues" evidence="1">
    <location>
        <begin position="657"/>
        <end position="669"/>
    </location>
</feature>
<feature type="compositionally biased region" description="Pro residues" evidence="1">
    <location>
        <begin position="944"/>
        <end position="956"/>
    </location>
</feature>
<evidence type="ECO:0000256" key="1">
    <source>
        <dbReference type="SAM" id="MobiDB-lite"/>
    </source>
</evidence>